<dbReference type="SUPFAM" id="SSF53706">
    <property type="entry name" value="Formate dehydrogenase/DMSO reductase, domains 1-3"/>
    <property type="match status" value="1"/>
</dbReference>
<dbReference type="InterPro" id="IPR009010">
    <property type="entry name" value="Asp_de-COase-like_dom_sf"/>
</dbReference>
<feature type="domain" description="Molybdopterin oxidoreductase" evidence="6">
    <location>
        <begin position="206"/>
        <end position="711"/>
    </location>
</feature>
<evidence type="ECO:0000313" key="9">
    <source>
        <dbReference type="EMBL" id="NMG26701.1"/>
    </source>
</evidence>
<comment type="cofactor">
    <cofactor evidence="1">
        <name>Mo-bis(molybdopterin guanine dinucleotide)</name>
        <dbReference type="ChEBI" id="CHEBI:60539"/>
    </cofactor>
</comment>
<evidence type="ECO:0000256" key="5">
    <source>
        <dbReference type="ARBA" id="ARBA00023002"/>
    </source>
</evidence>
<comment type="caution">
    <text evidence="9">The sequence shown here is derived from an EMBL/GenBank/DDBJ whole genome shotgun (WGS) entry which is preliminary data.</text>
</comment>
<evidence type="ECO:0000259" key="8">
    <source>
        <dbReference type="Pfam" id="PF21423"/>
    </source>
</evidence>
<dbReference type="Pfam" id="PF01568">
    <property type="entry name" value="Molydop_binding"/>
    <property type="match status" value="1"/>
</dbReference>
<dbReference type="Proteomes" id="UP000615989">
    <property type="component" value="Unassembled WGS sequence"/>
</dbReference>
<evidence type="ECO:0000256" key="2">
    <source>
        <dbReference type="ARBA" id="ARBA00010312"/>
    </source>
</evidence>
<keyword evidence="3" id="KW-0500">Molybdenum</keyword>
<evidence type="ECO:0000259" key="7">
    <source>
        <dbReference type="Pfam" id="PF01568"/>
    </source>
</evidence>
<evidence type="ECO:0000256" key="3">
    <source>
        <dbReference type="ARBA" id="ARBA00022505"/>
    </source>
</evidence>
<dbReference type="RefSeq" id="WP_169120062.1">
    <property type="nucleotide sequence ID" value="NZ_WTVG02000001.1"/>
</dbReference>
<feature type="domain" description="Pyrogallol hydroxytransferase large subunit-like N-terminal" evidence="8">
    <location>
        <begin position="146"/>
        <end position="200"/>
    </location>
</feature>
<sequence length="1017" mass="114254">MKQALLKTILFGVTHILRRTAKKYPSFREEMKRRNCVVQIKLKDGSIGRHYTFLRGAVKSQAGIHSNPDVTLIFKDLPTALSFLKPGADQAEILNAAKNFRVMVIGRDELSVWFMQLMNQLQTIGLEVGTRMPDGTVRYTTNTNGGPMFVYVKDGRIVRMTPIVFDEKDAPSWSIQARGKTFTPWRKSTLSPHASGLKSMVYSDKRLLYPMKRVDFDPNGERNPQNRGISGYERISWDEALDIVASEIKRMKKEHGPGAIAMPMPSHHQWGNIGYYLSALLRFGNLIGFTRVHLNPDSWEGWYWGAMHHFGSALRLGAPSFYGTVEDCLKEAQQIVFWSSDPESTNGLYAGFEGTQRRLWAKELGIEFVHIDPHLNPTAQLLGGKWLSIRPGTDSALANAIMFVWVTEGLYDKQYVTERTTGFDEWRDYLLGKEDGVPKTPEWQEAETGIPAHLCRALARSWGSKKTYLAAGGLGAGFGGAARTATGSQWARCMILMMAMQGWGKPGINFGNLQMGAPLDYNFYFPGYAEGGISGEIAFTASGINNYQRMPHLITMNPVKQMIPRQRLPEAIIDGYSKGFMWDGSSIEAQFAPFEYPMPGYSKIHMLYRYGGSTFGTIAKSGRFEQSYRHPSIEFVVNQSIWFEGDAKFADIILPACTSFERWDISEWANCAGYIHHNNAQLNHRVVTLQHKCIEPLGESKSDYQIYLEILHRLGLGAMFSEGCSELDWCKRVFDSTDLPRYVSWKEFVKKGYHVIPAEAENMRDPVSMRWYAEDRPKDVPEPHPLPSQFSGEFGKGLETQSGKLEFVSSSLLRGQADNPERPALNRYLPAWEGPHAKELFEKYPLQMISTHPRYSFHTYGDGKDSVLNDIDDHRIFINGYYYWVMKVNPQDAAKRGIHHHQPIRVFNDRGSAIFVADVSPLVGPGSMKTFESNADYDPVHSHGVDGISDRSGCANVLTSPRPQQQGTEGMAANSCLVEMEPWTPPAGLKSHVQIKGMPPSNERPAASAKAAAAVRV</sequence>
<dbReference type="EMBL" id="WTVG01000085">
    <property type="protein sequence ID" value="NMG26701.1"/>
    <property type="molecule type" value="Genomic_DNA"/>
</dbReference>
<dbReference type="InterPro" id="IPR006657">
    <property type="entry name" value="MoPterin_dinucl-bd_dom"/>
</dbReference>
<dbReference type="PANTHER" id="PTHR43742:SF10">
    <property type="entry name" value="TRIMETHYLAMINE-N-OXIDE REDUCTASE 2"/>
    <property type="match status" value="1"/>
</dbReference>
<organism evidence="9 10">
    <name type="scientific">Aromatoleum anaerobium</name>
    <dbReference type="NCBI Taxonomy" id="182180"/>
    <lineage>
        <taxon>Bacteria</taxon>
        <taxon>Pseudomonadati</taxon>
        <taxon>Pseudomonadota</taxon>
        <taxon>Betaproteobacteria</taxon>
        <taxon>Rhodocyclales</taxon>
        <taxon>Rhodocyclaceae</taxon>
        <taxon>Aromatoleum</taxon>
    </lineage>
</organism>
<gene>
    <name evidence="9" type="ORF">GO606_18695</name>
</gene>
<feature type="domain" description="Molybdopterin dinucleotide-binding" evidence="7">
    <location>
        <begin position="885"/>
        <end position="975"/>
    </location>
</feature>
<evidence type="ECO:0000256" key="4">
    <source>
        <dbReference type="ARBA" id="ARBA00022723"/>
    </source>
</evidence>
<name>A0ABX1PTE7_9RHOO</name>
<protein>
    <submittedName>
        <fullName evidence="9">Molybdopterin-dependent oxidoreductase</fullName>
    </submittedName>
</protein>
<dbReference type="Pfam" id="PF00384">
    <property type="entry name" value="Molybdopterin"/>
    <property type="match status" value="1"/>
</dbReference>
<dbReference type="InterPro" id="IPR050612">
    <property type="entry name" value="Prok_Mopterin_Oxidored"/>
</dbReference>
<dbReference type="Gene3D" id="3.40.228.10">
    <property type="entry name" value="Dimethylsulfoxide Reductase, domain 2"/>
    <property type="match status" value="1"/>
</dbReference>
<dbReference type="InterPro" id="IPR006656">
    <property type="entry name" value="Mopterin_OxRdtase"/>
</dbReference>
<dbReference type="Gene3D" id="2.40.40.20">
    <property type="match status" value="1"/>
</dbReference>
<keyword evidence="5" id="KW-0560">Oxidoreductase</keyword>
<dbReference type="Pfam" id="PF21423">
    <property type="entry name" value="AhtL-like_1st"/>
    <property type="match status" value="1"/>
</dbReference>
<dbReference type="Gene3D" id="2.20.25.340">
    <property type="match status" value="1"/>
</dbReference>
<dbReference type="Gene3D" id="3.40.50.740">
    <property type="match status" value="2"/>
</dbReference>
<reference evidence="9" key="1">
    <citation type="submission" date="2019-12" db="EMBL/GenBank/DDBJ databases">
        <title>Comparative genomics gives insights into the taxonomy of the Azoarcus-Aromatoleum group and reveals separate origins of nif in the plant-associated Azoarcus and non-plant-associated Aromatoleum sub-groups.</title>
        <authorList>
            <person name="Lafos M."/>
            <person name="Maluk M."/>
            <person name="Batista M."/>
            <person name="Junghare M."/>
            <person name="Carmona M."/>
            <person name="Faoro H."/>
            <person name="Cruz L.M."/>
            <person name="Battistoni F."/>
            <person name="De Souza E."/>
            <person name="Pedrosa F."/>
            <person name="Chen W.-M."/>
            <person name="Poole P.S."/>
            <person name="Dixon R.A."/>
            <person name="James E.K."/>
        </authorList>
    </citation>
    <scope>NUCLEOTIDE SEQUENCE</scope>
    <source>
        <strain evidence="9">LuFRes1</strain>
    </source>
</reference>
<accession>A0ABX1PTE7</accession>
<dbReference type="SUPFAM" id="SSF50692">
    <property type="entry name" value="ADC-like"/>
    <property type="match status" value="1"/>
</dbReference>
<dbReference type="PANTHER" id="PTHR43742">
    <property type="entry name" value="TRIMETHYLAMINE-N-OXIDE REDUCTASE"/>
    <property type="match status" value="1"/>
</dbReference>
<evidence type="ECO:0000259" key="6">
    <source>
        <dbReference type="Pfam" id="PF00384"/>
    </source>
</evidence>
<dbReference type="InterPro" id="IPR049032">
    <property type="entry name" value="AhtL-like_N"/>
</dbReference>
<proteinExistence type="inferred from homology"/>
<evidence type="ECO:0000313" key="10">
    <source>
        <dbReference type="Proteomes" id="UP000615989"/>
    </source>
</evidence>
<keyword evidence="4" id="KW-0479">Metal-binding</keyword>
<dbReference type="PROSITE" id="PS00932">
    <property type="entry name" value="MOLYBDOPTERIN_PROK_3"/>
    <property type="match status" value="1"/>
</dbReference>
<keyword evidence="10" id="KW-1185">Reference proteome</keyword>
<comment type="similarity">
    <text evidence="2">Belongs to the prokaryotic molybdopterin-containing oxidoreductase family.</text>
</comment>
<evidence type="ECO:0000256" key="1">
    <source>
        <dbReference type="ARBA" id="ARBA00001942"/>
    </source>
</evidence>
<dbReference type="InterPro" id="IPR006655">
    <property type="entry name" value="Mopterin_OxRdtase_prok_CS"/>
</dbReference>